<dbReference type="EMBL" id="OU466858">
    <property type="protein sequence ID" value="CAH2048017.1"/>
    <property type="molecule type" value="Genomic_DNA"/>
</dbReference>
<dbReference type="GO" id="GO:0003729">
    <property type="term" value="F:mRNA binding"/>
    <property type="evidence" value="ECO:0007669"/>
    <property type="project" value="TreeGrafter"/>
</dbReference>
<evidence type="ECO:0000259" key="1">
    <source>
        <dbReference type="SMART" id="SM00543"/>
    </source>
</evidence>
<dbReference type="InterPro" id="IPR003890">
    <property type="entry name" value="MIF4G-like_typ-3"/>
</dbReference>
<dbReference type="Gene3D" id="1.25.40.180">
    <property type="match status" value="1"/>
</dbReference>
<dbReference type="PANTHER" id="PTHR23253:SF53">
    <property type="entry name" value="EUKARYOTIC TRANSLATION INITIATION FACTOR ISOFORM 4G-1"/>
    <property type="match status" value="1"/>
</dbReference>
<feature type="domain" description="MIF4G" evidence="1">
    <location>
        <begin position="23"/>
        <end position="255"/>
    </location>
</feature>
<reference evidence="2 3" key="1">
    <citation type="submission" date="2022-03" db="EMBL/GenBank/DDBJ databases">
        <authorList>
            <person name="Nunn A."/>
            <person name="Chopra R."/>
            <person name="Nunn A."/>
            <person name="Contreras Garrido A."/>
        </authorList>
    </citation>
    <scope>NUCLEOTIDE SEQUENCE [LARGE SCALE GENOMIC DNA]</scope>
</reference>
<dbReference type="AlphaFoldDB" id="A0AAU9RW78"/>
<name>A0AAU9RW78_THLAR</name>
<dbReference type="GO" id="GO:0016281">
    <property type="term" value="C:eukaryotic translation initiation factor 4F complex"/>
    <property type="evidence" value="ECO:0007669"/>
    <property type="project" value="TreeGrafter"/>
</dbReference>
<accession>A0AAU9RW78</accession>
<gene>
    <name evidence="2" type="ORF">TAV2_LOCUS7291</name>
</gene>
<protein>
    <recommendedName>
        <fullName evidence="1">MIF4G domain-containing protein</fullName>
    </recommendedName>
</protein>
<keyword evidence="3" id="KW-1185">Reference proteome</keyword>
<dbReference type="GO" id="GO:0003743">
    <property type="term" value="F:translation initiation factor activity"/>
    <property type="evidence" value="ECO:0007669"/>
    <property type="project" value="TreeGrafter"/>
</dbReference>
<dbReference type="PANTHER" id="PTHR23253">
    <property type="entry name" value="EUKARYOTIC TRANSLATION INITIATION FACTOR 4 GAMMA"/>
    <property type="match status" value="1"/>
</dbReference>
<dbReference type="Pfam" id="PF02854">
    <property type="entry name" value="MIF4G"/>
    <property type="match status" value="1"/>
</dbReference>
<sequence>MENTKLVCRVLLQDWITFKALALEDRSRIMNEIAEDKYARLLSQLINTCVTRPQIIKEVATLIFDKAILEPTFCPMYAKLCSDIQHKLPTFLPRERGAGKITENTPFKGILLNLCQQLFEEHEERSSQELRKMNGPYHKGEPKEMERMSNLRAIGNLRLIGELLKQHMVTVRIGHHIVQKLLGDEEKMCPSEENVEAVCLFLKTVGKELDGSSSLSSKKVNDKYYRRLKELSNNSQLVMRLRFMIRNIINLRSNGWISRPEVTNPAVY</sequence>
<dbReference type="SUPFAM" id="SSF48371">
    <property type="entry name" value="ARM repeat"/>
    <property type="match status" value="1"/>
</dbReference>
<dbReference type="InterPro" id="IPR016024">
    <property type="entry name" value="ARM-type_fold"/>
</dbReference>
<proteinExistence type="predicted"/>
<evidence type="ECO:0000313" key="2">
    <source>
        <dbReference type="EMBL" id="CAH2048017.1"/>
    </source>
</evidence>
<dbReference type="Proteomes" id="UP000836841">
    <property type="component" value="Chromosome 2"/>
</dbReference>
<evidence type="ECO:0000313" key="3">
    <source>
        <dbReference type="Proteomes" id="UP000836841"/>
    </source>
</evidence>
<dbReference type="SMART" id="SM00543">
    <property type="entry name" value="MIF4G"/>
    <property type="match status" value="1"/>
</dbReference>
<organism evidence="2 3">
    <name type="scientific">Thlaspi arvense</name>
    <name type="common">Field penny-cress</name>
    <dbReference type="NCBI Taxonomy" id="13288"/>
    <lineage>
        <taxon>Eukaryota</taxon>
        <taxon>Viridiplantae</taxon>
        <taxon>Streptophyta</taxon>
        <taxon>Embryophyta</taxon>
        <taxon>Tracheophyta</taxon>
        <taxon>Spermatophyta</taxon>
        <taxon>Magnoliopsida</taxon>
        <taxon>eudicotyledons</taxon>
        <taxon>Gunneridae</taxon>
        <taxon>Pentapetalae</taxon>
        <taxon>rosids</taxon>
        <taxon>malvids</taxon>
        <taxon>Brassicales</taxon>
        <taxon>Brassicaceae</taxon>
        <taxon>Thlaspideae</taxon>
        <taxon>Thlaspi</taxon>
    </lineage>
</organism>